<keyword evidence="2" id="KW-0732">Signal</keyword>
<accession>A0A913YJF8</accession>
<feature type="signal peptide" evidence="2">
    <location>
        <begin position="1"/>
        <end position="22"/>
    </location>
</feature>
<keyword evidence="1" id="KW-1133">Transmembrane helix</keyword>
<sequence length="195" mass="22223">MENKLIFSVVFVFLFVVKFEQGFCLLCPKCYFATYFPVCAKPIPVNWTSCISNSIMKTCRNDQVCMKYRKVTQFKKGYQQVEYAIFCIEKDGCNKQECPQPSYMHNTEEEISDISGISCFDFKCAADNVTPDQLISHQPITVSQLKSSEEIGMLLVYVVCIVVSCMCCCLFSILLYVYFNLTESENCARGHCCSA</sequence>
<proteinExistence type="predicted"/>
<evidence type="ECO:0000256" key="1">
    <source>
        <dbReference type="SAM" id="Phobius"/>
    </source>
</evidence>
<evidence type="ECO:0000256" key="2">
    <source>
        <dbReference type="SAM" id="SignalP"/>
    </source>
</evidence>
<dbReference type="Proteomes" id="UP000887567">
    <property type="component" value="Unplaced"/>
</dbReference>
<keyword evidence="1" id="KW-0472">Membrane</keyword>
<feature type="chain" id="PRO_5037150092" description="UPAR/Ly6 domain-containing protein" evidence="2">
    <location>
        <begin position="23"/>
        <end position="195"/>
    </location>
</feature>
<evidence type="ECO:0008006" key="5">
    <source>
        <dbReference type="Google" id="ProtNLM"/>
    </source>
</evidence>
<organism evidence="3 4">
    <name type="scientific">Exaiptasia diaphana</name>
    <name type="common">Tropical sea anemone</name>
    <name type="synonym">Aiptasia pulchella</name>
    <dbReference type="NCBI Taxonomy" id="2652724"/>
    <lineage>
        <taxon>Eukaryota</taxon>
        <taxon>Metazoa</taxon>
        <taxon>Cnidaria</taxon>
        <taxon>Anthozoa</taxon>
        <taxon>Hexacorallia</taxon>
        <taxon>Actiniaria</taxon>
        <taxon>Aiptasiidae</taxon>
        <taxon>Exaiptasia</taxon>
    </lineage>
</organism>
<reference evidence="3" key="1">
    <citation type="submission" date="2022-11" db="UniProtKB">
        <authorList>
            <consortium name="EnsemblMetazoa"/>
        </authorList>
    </citation>
    <scope>IDENTIFICATION</scope>
</reference>
<dbReference type="KEGG" id="epa:110240021"/>
<evidence type="ECO:0000313" key="3">
    <source>
        <dbReference type="EnsemblMetazoa" id="XP_028515163.1"/>
    </source>
</evidence>
<keyword evidence="4" id="KW-1185">Reference proteome</keyword>
<protein>
    <recommendedName>
        <fullName evidence="5">UPAR/Ly6 domain-containing protein</fullName>
    </recommendedName>
</protein>
<dbReference type="RefSeq" id="XP_028515163.1">
    <property type="nucleotide sequence ID" value="XM_028659362.1"/>
</dbReference>
<feature type="transmembrane region" description="Helical" evidence="1">
    <location>
        <begin position="154"/>
        <end position="179"/>
    </location>
</feature>
<dbReference type="GeneID" id="110240021"/>
<keyword evidence="1" id="KW-0812">Transmembrane</keyword>
<dbReference type="AlphaFoldDB" id="A0A913YJF8"/>
<evidence type="ECO:0000313" key="4">
    <source>
        <dbReference type="Proteomes" id="UP000887567"/>
    </source>
</evidence>
<dbReference type="EnsemblMetazoa" id="XM_028659362.1">
    <property type="protein sequence ID" value="XP_028515163.1"/>
    <property type="gene ID" value="LOC110240021"/>
</dbReference>
<name>A0A913YJF8_EXADI</name>